<dbReference type="CDD" id="cd09904">
    <property type="entry name" value="H3TH_XPG"/>
    <property type="match status" value="1"/>
</dbReference>
<dbReference type="Gene3D" id="1.10.150.20">
    <property type="entry name" value="5' to 3' exonuclease, C-terminal subdomain"/>
    <property type="match status" value="1"/>
</dbReference>
<feature type="region of interest" description="Disordered" evidence="5">
    <location>
        <begin position="779"/>
        <end position="799"/>
    </location>
</feature>
<dbReference type="PROSITE" id="PS00842">
    <property type="entry name" value="XPG_2"/>
    <property type="match status" value="1"/>
</dbReference>
<reference evidence="8 9" key="1">
    <citation type="submission" date="2021-02" db="EMBL/GenBank/DDBJ databases">
        <title>Variation within the Batrachochytrium salamandrivorans European outbreak.</title>
        <authorList>
            <person name="Kelly M."/>
            <person name="Pasmans F."/>
            <person name="Shea T.P."/>
            <person name="Munoz J.F."/>
            <person name="Carranza S."/>
            <person name="Cuomo C.A."/>
            <person name="Martel A."/>
        </authorList>
    </citation>
    <scope>NUCLEOTIDE SEQUENCE [LARGE SCALE GENOMIC DNA]</scope>
    <source>
        <strain evidence="8 9">AMFP18/2</strain>
    </source>
</reference>
<organism evidence="8 9">
    <name type="scientific">Batrachochytrium salamandrivorans</name>
    <dbReference type="NCBI Taxonomy" id="1357716"/>
    <lineage>
        <taxon>Eukaryota</taxon>
        <taxon>Fungi</taxon>
        <taxon>Fungi incertae sedis</taxon>
        <taxon>Chytridiomycota</taxon>
        <taxon>Chytridiomycota incertae sedis</taxon>
        <taxon>Chytridiomycetes</taxon>
        <taxon>Rhizophydiales</taxon>
        <taxon>Rhizophydiales incertae sedis</taxon>
        <taxon>Batrachochytrium</taxon>
    </lineage>
</organism>
<evidence type="ECO:0000313" key="9">
    <source>
        <dbReference type="Proteomes" id="UP001648503"/>
    </source>
</evidence>
<evidence type="ECO:0000259" key="7">
    <source>
        <dbReference type="SMART" id="SM00485"/>
    </source>
</evidence>
<dbReference type="PANTHER" id="PTHR16171">
    <property type="entry name" value="DNA REPAIR PROTEIN COMPLEMENTING XP-G CELLS-RELATED"/>
    <property type="match status" value="1"/>
</dbReference>
<dbReference type="SUPFAM" id="SSF88723">
    <property type="entry name" value="PIN domain-like"/>
    <property type="match status" value="1"/>
</dbReference>
<feature type="compositionally biased region" description="Basic and acidic residues" evidence="5">
    <location>
        <begin position="134"/>
        <end position="144"/>
    </location>
</feature>
<evidence type="ECO:0000256" key="5">
    <source>
        <dbReference type="SAM" id="MobiDB-lite"/>
    </source>
</evidence>
<dbReference type="Proteomes" id="UP001648503">
    <property type="component" value="Unassembled WGS sequence"/>
</dbReference>
<keyword evidence="2" id="KW-0255">Endonuclease</keyword>
<accession>A0ABQ8FME4</accession>
<feature type="region of interest" description="Disordered" evidence="5">
    <location>
        <begin position="122"/>
        <end position="144"/>
    </location>
</feature>
<dbReference type="PRINTS" id="PR00066">
    <property type="entry name" value="XRODRMPGMNTG"/>
</dbReference>
<evidence type="ECO:0000313" key="8">
    <source>
        <dbReference type="EMBL" id="KAH6600717.1"/>
    </source>
</evidence>
<dbReference type="SMART" id="SM00484">
    <property type="entry name" value="XPGI"/>
    <property type="match status" value="1"/>
</dbReference>
<dbReference type="InterPro" id="IPR036279">
    <property type="entry name" value="5-3_exonuclease_C_sf"/>
</dbReference>
<comment type="subcellular location">
    <subcellularLocation>
        <location evidence="1">Nucleus</location>
    </subcellularLocation>
</comment>
<keyword evidence="2" id="KW-0378">Hydrolase</keyword>
<evidence type="ECO:0008006" key="10">
    <source>
        <dbReference type="Google" id="ProtNLM"/>
    </source>
</evidence>
<feature type="compositionally biased region" description="Basic residues" evidence="5">
    <location>
        <begin position="1427"/>
        <end position="1437"/>
    </location>
</feature>
<keyword evidence="2" id="KW-0540">Nuclease</keyword>
<feature type="region of interest" description="Disordered" evidence="5">
    <location>
        <begin position="1408"/>
        <end position="1463"/>
    </location>
</feature>
<feature type="compositionally biased region" description="Polar residues" evidence="5">
    <location>
        <begin position="1411"/>
        <end position="1422"/>
    </location>
</feature>
<protein>
    <recommendedName>
        <fullName evidence="10">XPG-I domain-containing protein</fullName>
    </recommendedName>
</protein>
<dbReference type="PANTHER" id="PTHR16171:SF7">
    <property type="entry name" value="DNA REPAIR PROTEIN RAD2"/>
    <property type="match status" value="1"/>
</dbReference>
<sequence length="1463" mass="161806">MHMVVCLPLPHASIWLHQFLKAMRDKQGRLLHGAHMIGFFRRICKLLYYGILPVFVYDGVAPALKRLTMASRRHRRVTMEQSLRKTAERILSLQLKKHAIEATLAPSSIDCSLDVAVDTGADTSFPEGTTSANGEDHHTREATRVPKRHLDEYELPRSDMSRFSTLGQYDERLATEEELRSFISTHRDSIDLSRINIDSNEFKNLPIEIQHEVIIELKNQARAPDDARVQSMIKSSATVLEFSKLQIRNLVHRNALTQRTTLFAQNAGVVKSHASLAKEGASNGWKRKHEYKGRRVAGVRNRDFMLIKNEEIGMDTQERGVMSATGVDAAARHIGGWTMAARDADKRVVDGTTGMQGFAVMHSISRSLSPTPDISTQPATNNHVDKADGCLEDVVDITPLWQASQRQPIPHRDRDTSQDQPLIDNIAAYVSDDQTIEQVLAQFNAFEKQAIYARDTDRAEHDLDSYPYEPSDGWQLGINVGITEHNNDGHHEMRTKSSEASPTFESGWNDVGYNGDTNNGILRTEAADSKPHFQTNSAILETPCIPAYNGSIITIPDDACQDSDLCDRVPDSETVQDIMDRFLSLDSIHSDHCTALAASPIPLISSPVHTPMATTNDAQKLISSPHFSNEASDTSLQASKTQHISNAIYEVQSLSPSQLLVDVGSDKEYSHRLNCPVDPDHVDVKIPSDLLELEKTYIEEDDEFITCWRSIAPETLDCCDLAAPGNNWFSMDILDVDLSHLTNLIHIIIKRRGKSALGSERDHSCRFLERYLTQVRERRTKRRSKTIHTGSDHSVMGYGGMSKSEAASLGNSSVDLSAVAMDSSNSGHVGIRLAISPISENVAQRNHESNITISAVDGSRGDILLSTHGMMPLGERAERPKSISAYLSFDEESGDDMDDGSAIGNNVTNGTALSPHLILANDEEVAVSFLNPVDSCCRGEGPPQSQDDSIIEQSALSPGKLASLAILISDDNDTDDDTQWHAVPVSVEPTFDSVGSVNTAPNDLLGTDAPTVPAKHEASQVNVDSTLHYELDDDDNDNEDPDTQLSLVETRLEELEREGQSGDSAIDVPMHLDEELQDYAAYFTMSDNNERMAPNVDELDRELTELEKQQRREIRDASDITASMIAETQELLKQFGIPYIVAPTEAESQCAFLFNQGLVEGIVTDDSDAFVFGGGVVFKNMFTQNRSVEMYKLDDLQASMGLTQQRLIFLAYLLGSDYTPGLTGVGPVTSVEILKEWCSGSNAASDSESSLRAVESLSGLTEFRKWVNAVSSGIVDPNDSQRNLAKKLDIPESFPDPRVLDAYIHPEVDGDPTDFTWAEPDLDGIRRLLEHKLEWTHDTVDLVLIPVIKKMHESKSALQQYRSGNELEQTNMTRFFPVMNGPEGAKRQVHKSLRVRNVLEGWSSKDPCATVTATQSQPHATPSRSGSKIRGRGRNRASQKEGQGSSKRVKLTSKGPVDKVDSR</sequence>
<keyword evidence="4" id="KW-0175">Coiled coil</keyword>
<keyword evidence="3" id="KW-0539">Nucleus</keyword>
<dbReference type="Pfam" id="PF00752">
    <property type="entry name" value="XPG_N"/>
    <property type="match status" value="1"/>
</dbReference>
<proteinExistence type="predicted"/>
<feature type="coiled-coil region" evidence="4">
    <location>
        <begin position="1089"/>
        <end position="1116"/>
    </location>
</feature>
<feature type="region of interest" description="Disordered" evidence="5">
    <location>
        <begin position="489"/>
        <end position="508"/>
    </location>
</feature>
<feature type="domain" description="XPG-I" evidence="6">
    <location>
        <begin position="1133"/>
        <end position="1202"/>
    </location>
</feature>
<dbReference type="SMART" id="SM00485">
    <property type="entry name" value="XPGN"/>
    <property type="match status" value="1"/>
</dbReference>
<dbReference type="InterPro" id="IPR019974">
    <property type="entry name" value="XPG_CS"/>
</dbReference>
<dbReference type="Gene3D" id="3.40.50.1010">
    <property type="entry name" value="5'-nuclease"/>
    <property type="match status" value="2"/>
</dbReference>
<feature type="domain" description="XPG N-terminal" evidence="7">
    <location>
        <begin position="3"/>
        <end position="79"/>
    </location>
</feature>
<dbReference type="InterPro" id="IPR008918">
    <property type="entry name" value="HhH2"/>
</dbReference>
<dbReference type="InterPro" id="IPR006085">
    <property type="entry name" value="XPG_DNA_repair_N"/>
</dbReference>
<evidence type="ECO:0000259" key="6">
    <source>
        <dbReference type="SMART" id="SM00484"/>
    </source>
</evidence>
<comment type="caution">
    <text evidence="8">The sequence shown here is derived from an EMBL/GenBank/DDBJ whole genome shotgun (WGS) entry which is preliminary data.</text>
</comment>
<evidence type="ECO:0000256" key="2">
    <source>
        <dbReference type="ARBA" id="ARBA00022759"/>
    </source>
</evidence>
<name>A0ABQ8FME4_9FUNG</name>
<dbReference type="SMART" id="SM00279">
    <property type="entry name" value="HhH2"/>
    <property type="match status" value="1"/>
</dbReference>
<dbReference type="EMBL" id="JAFCIX010000028">
    <property type="protein sequence ID" value="KAH6600717.1"/>
    <property type="molecule type" value="Genomic_DNA"/>
</dbReference>
<dbReference type="InterPro" id="IPR001044">
    <property type="entry name" value="XPG/Rad2_eukaryotes"/>
</dbReference>
<dbReference type="InterPro" id="IPR006086">
    <property type="entry name" value="XPG-I_dom"/>
</dbReference>
<dbReference type="CDD" id="cd09868">
    <property type="entry name" value="PIN_XPG_RAD2"/>
    <property type="match status" value="2"/>
</dbReference>
<dbReference type="SUPFAM" id="SSF47807">
    <property type="entry name" value="5' to 3' exonuclease, C-terminal subdomain"/>
    <property type="match status" value="1"/>
</dbReference>
<keyword evidence="9" id="KW-1185">Reference proteome</keyword>
<gene>
    <name evidence="8" type="ORF">BASA50_002101</name>
</gene>
<dbReference type="InterPro" id="IPR029060">
    <property type="entry name" value="PIN-like_dom_sf"/>
</dbReference>
<evidence type="ECO:0000256" key="1">
    <source>
        <dbReference type="ARBA" id="ARBA00004123"/>
    </source>
</evidence>
<dbReference type="Pfam" id="PF00867">
    <property type="entry name" value="XPG_I"/>
    <property type="match status" value="1"/>
</dbReference>
<evidence type="ECO:0000256" key="3">
    <source>
        <dbReference type="ARBA" id="ARBA00023242"/>
    </source>
</evidence>
<evidence type="ECO:0000256" key="4">
    <source>
        <dbReference type="SAM" id="Coils"/>
    </source>
</evidence>